<evidence type="ECO:0000256" key="6">
    <source>
        <dbReference type="ARBA" id="ARBA00023136"/>
    </source>
</evidence>
<keyword evidence="5 7" id="KW-1133">Transmembrane helix</keyword>
<comment type="similarity">
    <text evidence="2">Belongs to the UPF0719 family.</text>
</comment>
<feature type="transmembrane region" description="Helical" evidence="7">
    <location>
        <begin position="92"/>
        <end position="117"/>
    </location>
</feature>
<keyword evidence="3" id="KW-1003">Cell membrane</keyword>
<organism evidence="8 9">
    <name type="scientific">Actinocorallia libanotica</name>
    <dbReference type="NCBI Taxonomy" id="46162"/>
    <lineage>
        <taxon>Bacteria</taxon>
        <taxon>Bacillati</taxon>
        <taxon>Actinomycetota</taxon>
        <taxon>Actinomycetes</taxon>
        <taxon>Streptosporangiales</taxon>
        <taxon>Thermomonosporaceae</taxon>
        <taxon>Actinocorallia</taxon>
    </lineage>
</organism>
<proteinExistence type="inferred from homology"/>
<keyword evidence="9" id="KW-1185">Reference proteome</keyword>
<comment type="caution">
    <text evidence="8">The sequence shown here is derived from an EMBL/GenBank/DDBJ whole genome shotgun (WGS) entry which is preliminary data.</text>
</comment>
<feature type="transmembrane region" description="Helical" evidence="7">
    <location>
        <begin position="20"/>
        <end position="38"/>
    </location>
</feature>
<accession>A0ABN1RYI6</accession>
<protein>
    <submittedName>
        <fullName evidence="8">DUF350 domain-containing protein</fullName>
    </submittedName>
</protein>
<reference evidence="8 9" key="1">
    <citation type="journal article" date="2019" name="Int. J. Syst. Evol. Microbiol.">
        <title>The Global Catalogue of Microorganisms (GCM) 10K type strain sequencing project: providing services to taxonomists for standard genome sequencing and annotation.</title>
        <authorList>
            <consortium name="The Broad Institute Genomics Platform"/>
            <consortium name="The Broad Institute Genome Sequencing Center for Infectious Disease"/>
            <person name="Wu L."/>
            <person name="Ma J."/>
        </authorList>
    </citation>
    <scope>NUCLEOTIDE SEQUENCE [LARGE SCALE GENOMIC DNA]</scope>
    <source>
        <strain evidence="8 9">JCM 10696</strain>
    </source>
</reference>
<dbReference type="Pfam" id="PF03994">
    <property type="entry name" value="DUF350"/>
    <property type="match status" value="1"/>
</dbReference>
<gene>
    <name evidence="8" type="ORF">GCM10009550_71770</name>
</gene>
<evidence type="ECO:0000256" key="5">
    <source>
        <dbReference type="ARBA" id="ARBA00022989"/>
    </source>
</evidence>
<evidence type="ECO:0000256" key="2">
    <source>
        <dbReference type="ARBA" id="ARBA00005779"/>
    </source>
</evidence>
<evidence type="ECO:0000313" key="9">
    <source>
        <dbReference type="Proteomes" id="UP001500665"/>
    </source>
</evidence>
<sequence length="149" mass="15317">MPLALDSAFGEVLGDNVAAILAYAGVGLVLFVLGFYAVDLATPGRLVSVIRHDRNPNASLLAAAGMAAVGVIVAASIYATDAALTEGLIATAVYGVVGIVAQIVAMIVFNLLIGLKIKDLCHEEHLQPGTWMLAVTYVMIGVVTALAVI</sequence>
<evidence type="ECO:0000256" key="4">
    <source>
        <dbReference type="ARBA" id="ARBA00022692"/>
    </source>
</evidence>
<evidence type="ECO:0000256" key="7">
    <source>
        <dbReference type="SAM" id="Phobius"/>
    </source>
</evidence>
<comment type="subcellular location">
    <subcellularLocation>
        <location evidence="1">Cell membrane</location>
        <topology evidence="1">Multi-pass membrane protein</topology>
    </subcellularLocation>
</comment>
<keyword evidence="6 7" id="KW-0472">Membrane</keyword>
<evidence type="ECO:0000256" key="1">
    <source>
        <dbReference type="ARBA" id="ARBA00004651"/>
    </source>
</evidence>
<evidence type="ECO:0000313" key="8">
    <source>
        <dbReference type="EMBL" id="GAA0967642.1"/>
    </source>
</evidence>
<dbReference type="InterPro" id="IPR007140">
    <property type="entry name" value="DUF350"/>
</dbReference>
<keyword evidence="4 7" id="KW-0812">Transmembrane</keyword>
<feature type="transmembrane region" description="Helical" evidence="7">
    <location>
        <begin position="129"/>
        <end position="148"/>
    </location>
</feature>
<dbReference type="Proteomes" id="UP001500665">
    <property type="component" value="Unassembled WGS sequence"/>
</dbReference>
<dbReference type="RefSeq" id="WP_344246677.1">
    <property type="nucleotide sequence ID" value="NZ_BAAAHH010000051.1"/>
</dbReference>
<evidence type="ECO:0000256" key="3">
    <source>
        <dbReference type="ARBA" id="ARBA00022475"/>
    </source>
</evidence>
<feature type="transmembrane region" description="Helical" evidence="7">
    <location>
        <begin position="59"/>
        <end position="80"/>
    </location>
</feature>
<dbReference type="EMBL" id="BAAAHH010000051">
    <property type="protein sequence ID" value="GAA0967642.1"/>
    <property type="molecule type" value="Genomic_DNA"/>
</dbReference>
<name>A0ABN1RYI6_9ACTN</name>